<sequence>MSLETIETAPLIEDFTPLSEYTSQTPGSFFGGQPVLHLHAPDSTIKIPQDQFEAQSDFQQLSGGTTPSASSNGDIHLSGVDVWVTSRHVLLFAPAHSSGLQISYPTITVTAQDGQDVLLELNLSDIDTADEDIQFVQIRITAGTVQHHAAAATQAEGGASNGTADQNNSSDALFRAISDCQELNPDPPQHGEEGEDGGFDETAPGATGWITSENMGDFMDENGNFRMPEGMTVIGGEDDDQGAEPLGEGAGRTRTAAELDTADGAGEEDEKKWQRTG</sequence>
<evidence type="ECO:0000256" key="1">
    <source>
        <dbReference type="ARBA" id="ARBA00004123"/>
    </source>
</evidence>
<dbReference type="RefSeq" id="XP_023628441.1">
    <property type="nucleotide sequence ID" value="XM_023772673.1"/>
</dbReference>
<dbReference type="PANTHER" id="PTHR21399:SF0">
    <property type="entry name" value="METHYLOSOME SUBUNIT PICLN"/>
    <property type="match status" value="1"/>
</dbReference>
<feature type="region of interest" description="Disordered" evidence="5">
    <location>
        <begin position="181"/>
        <end position="277"/>
    </location>
</feature>
<keyword evidence="7" id="KW-1185">Reference proteome</keyword>
<accession>A0A2D3UV42</accession>
<dbReference type="EMBL" id="FJUY01000011">
    <property type="protein sequence ID" value="CZT21552.1"/>
    <property type="molecule type" value="Genomic_DNA"/>
</dbReference>
<evidence type="ECO:0000313" key="7">
    <source>
        <dbReference type="Proteomes" id="UP000225277"/>
    </source>
</evidence>
<protein>
    <recommendedName>
        <fullName evidence="8">Protein LOT5</fullName>
    </recommendedName>
</protein>
<evidence type="ECO:0000256" key="2">
    <source>
        <dbReference type="ARBA" id="ARBA00004496"/>
    </source>
</evidence>
<dbReference type="PANTHER" id="PTHR21399">
    <property type="entry name" value="CHLORIDE CONDUCTANCE REGULATORY PROTEIN ICLN"/>
    <property type="match status" value="1"/>
</dbReference>
<dbReference type="Pfam" id="PF03517">
    <property type="entry name" value="Voldacs"/>
    <property type="match status" value="1"/>
</dbReference>
<keyword evidence="4" id="KW-0539">Nucleus</keyword>
<evidence type="ECO:0000256" key="5">
    <source>
        <dbReference type="SAM" id="MobiDB-lite"/>
    </source>
</evidence>
<dbReference type="Gene3D" id="2.30.29.30">
    <property type="entry name" value="Pleckstrin-homology domain (PH domain)/Phosphotyrosine-binding domain (PTB)"/>
    <property type="match status" value="1"/>
</dbReference>
<evidence type="ECO:0008006" key="8">
    <source>
        <dbReference type="Google" id="ProtNLM"/>
    </source>
</evidence>
<dbReference type="GO" id="GO:0005681">
    <property type="term" value="C:spliceosomal complex"/>
    <property type="evidence" value="ECO:0007669"/>
    <property type="project" value="TreeGrafter"/>
</dbReference>
<dbReference type="InterPro" id="IPR011993">
    <property type="entry name" value="PH-like_dom_sf"/>
</dbReference>
<dbReference type="AlphaFoldDB" id="A0A2D3UV42"/>
<reference evidence="6 7" key="1">
    <citation type="submission" date="2016-03" db="EMBL/GenBank/DDBJ databases">
        <authorList>
            <person name="Ploux O."/>
        </authorList>
    </citation>
    <scope>NUCLEOTIDE SEQUENCE [LARGE SCALE GENOMIC DNA]</scope>
    <source>
        <strain evidence="6 7">URUG2</strain>
    </source>
</reference>
<comment type="subcellular location">
    <subcellularLocation>
        <location evidence="2">Cytoplasm</location>
    </subcellularLocation>
    <subcellularLocation>
        <location evidence="1">Nucleus</location>
    </subcellularLocation>
</comment>
<dbReference type="GO" id="GO:0000387">
    <property type="term" value="P:spliceosomal snRNP assembly"/>
    <property type="evidence" value="ECO:0007669"/>
    <property type="project" value="TreeGrafter"/>
</dbReference>
<dbReference type="GO" id="GO:0034715">
    <property type="term" value="C:pICln-Sm protein complex"/>
    <property type="evidence" value="ECO:0007669"/>
    <property type="project" value="TreeGrafter"/>
</dbReference>
<keyword evidence="3" id="KW-0963">Cytoplasm</keyword>
<evidence type="ECO:0000256" key="4">
    <source>
        <dbReference type="ARBA" id="ARBA00023242"/>
    </source>
</evidence>
<dbReference type="OrthoDB" id="19714at2759"/>
<dbReference type="InterPro" id="IPR039924">
    <property type="entry name" value="ICln/Lot5/Saf5"/>
</dbReference>
<dbReference type="GO" id="GO:0005829">
    <property type="term" value="C:cytosol"/>
    <property type="evidence" value="ECO:0007669"/>
    <property type="project" value="TreeGrafter"/>
</dbReference>
<dbReference type="GeneID" id="35602533"/>
<proteinExistence type="predicted"/>
<gene>
    <name evidence="6" type="ORF">RCC_07415</name>
</gene>
<dbReference type="GO" id="GO:0045292">
    <property type="term" value="P:mRNA cis splicing, via spliceosome"/>
    <property type="evidence" value="ECO:0007669"/>
    <property type="project" value="TreeGrafter"/>
</dbReference>
<name>A0A2D3UV42_9PEZI</name>
<evidence type="ECO:0000313" key="6">
    <source>
        <dbReference type="EMBL" id="CZT21552.1"/>
    </source>
</evidence>
<organism evidence="6 7">
    <name type="scientific">Ramularia collo-cygni</name>
    <dbReference type="NCBI Taxonomy" id="112498"/>
    <lineage>
        <taxon>Eukaryota</taxon>
        <taxon>Fungi</taxon>
        <taxon>Dikarya</taxon>
        <taxon>Ascomycota</taxon>
        <taxon>Pezizomycotina</taxon>
        <taxon>Dothideomycetes</taxon>
        <taxon>Dothideomycetidae</taxon>
        <taxon>Mycosphaerellales</taxon>
        <taxon>Mycosphaerellaceae</taxon>
        <taxon>Ramularia</taxon>
    </lineage>
</organism>
<dbReference type="Proteomes" id="UP000225277">
    <property type="component" value="Unassembled WGS sequence"/>
</dbReference>
<evidence type="ECO:0000256" key="3">
    <source>
        <dbReference type="ARBA" id="ARBA00022490"/>
    </source>
</evidence>